<dbReference type="InterPro" id="IPR001387">
    <property type="entry name" value="Cro/C1-type_HTH"/>
</dbReference>
<dbReference type="PROSITE" id="PS50943">
    <property type="entry name" value="HTH_CROC1"/>
    <property type="match status" value="1"/>
</dbReference>
<keyword evidence="3" id="KW-1185">Reference proteome</keyword>
<evidence type="ECO:0000313" key="3">
    <source>
        <dbReference type="Proteomes" id="UP001597560"/>
    </source>
</evidence>
<sequence length="89" mass="10040">MAKETITKLGLYLSRKPLSQAKLARMTGISKDRISRLHVDLTTKPTIDEVYLISLALEVNLNEIAGFLCKDLNLRPKSEWDITPSKKAK</sequence>
<dbReference type="Gene3D" id="1.10.260.40">
    <property type="entry name" value="lambda repressor-like DNA-binding domains"/>
    <property type="match status" value="1"/>
</dbReference>
<reference evidence="3" key="1">
    <citation type="journal article" date="2019" name="Int. J. Syst. Evol. Microbiol.">
        <title>The Global Catalogue of Microorganisms (GCM) 10K type strain sequencing project: providing services to taxonomists for standard genome sequencing and annotation.</title>
        <authorList>
            <consortium name="The Broad Institute Genomics Platform"/>
            <consortium name="The Broad Institute Genome Sequencing Center for Infectious Disease"/>
            <person name="Wu L."/>
            <person name="Ma J."/>
        </authorList>
    </citation>
    <scope>NUCLEOTIDE SEQUENCE [LARGE SCALE GENOMIC DNA]</scope>
    <source>
        <strain evidence="3">KCTC 23098</strain>
    </source>
</reference>
<name>A0ABW6AVD9_9SPHI</name>
<evidence type="ECO:0000313" key="2">
    <source>
        <dbReference type="EMBL" id="MFD2960153.1"/>
    </source>
</evidence>
<dbReference type="EMBL" id="JBHUPA010000001">
    <property type="protein sequence ID" value="MFD2960153.1"/>
    <property type="molecule type" value="Genomic_DNA"/>
</dbReference>
<dbReference type="Proteomes" id="UP001597560">
    <property type="component" value="Unassembled WGS sequence"/>
</dbReference>
<feature type="domain" description="HTH cro/C1-type" evidence="1">
    <location>
        <begin position="18"/>
        <end position="64"/>
    </location>
</feature>
<dbReference type="InterPro" id="IPR010982">
    <property type="entry name" value="Lambda_DNA-bd_dom_sf"/>
</dbReference>
<comment type="caution">
    <text evidence="2">The sequence shown here is derived from an EMBL/GenBank/DDBJ whole genome shotgun (WGS) entry which is preliminary data.</text>
</comment>
<gene>
    <name evidence="2" type="ORF">ACFS6J_00050</name>
</gene>
<accession>A0ABW6AVD9</accession>
<protein>
    <submittedName>
        <fullName evidence="2">Helix-turn-helix domain-containing protein</fullName>
    </submittedName>
</protein>
<dbReference type="RefSeq" id="WP_377608519.1">
    <property type="nucleotide sequence ID" value="NZ_JBHUPA010000001.1"/>
</dbReference>
<dbReference type="CDD" id="cd00093">
    <property type="entry name" value="HTH_XRE"/>
    <property type="match status" value="1"/>
</dbReference>
<organism evidence="2 3">
    <name type="scientific">Olivibacter jilunii</name>
    <dbReference type="NCBI Taxonomy" id="985016"/>
    <lineage>
        <taxon>Bacteria</taxon>
        <taxon>Pseudomonadati</taxon>
        <taxon>Bacteroidota</taxon>
        <taxon>Sphingobacteriia</taxon>
        <taxon>Sphingobacteriales</taxon>
        <taxon>Sphingobacteriaceae</taxon>
        <taxon>Olivibacter</taxon>
    </lineage>
</organism>
<dbReference type="SUPFAM" id="SSF47413">
    <property type="entry name" value="lambda repressor-like DNA-binding domains"/>
    <property type="match status" value="1"/>
</dbReference>
<dbReference type="Pfam" id="PF01381">
    <property type="entry name" value="HTH_3"/>
    <property type="match status" value="1"/>
</dbReference>
<dbReference type="SMART" id="SM00530">
    <property type="entry name" value="HTH_XRE"/>
    <property type="match status" value="1"/>
</dbReference>
<proteinExistence type="predicted"/>
<evidence type="ECO:0000259" key="1">
    <source>
        <dbReference type="PROSITE" id="PS50943"/>
    </source>
</evidence>